<dbReference type="PRINTS" id="PR00080">
    <property type="entry name" value="SDRFAMILY"/>
</dbReference>
<dbReference type="CDD" id="cd05233">
    <property type="entry name" value="SDR_c"/>
    <property type="match status" value="1"/>
</dbReference>
<dbReference type="InterPro" id="IPR036291">
    <property type="entry name" value="NAD(P)-bd_dom_sf"/>
</dbReference>
<dbReference type="InterPro" id="IPR002347">
    <property type="entry name" value="SDR_fam"/>
</dbReference>
<dbReference type="GeneID" id="68615646"/>
<evidence type="ECO:0000256" key="2">
    <source>
        <dbReference type="ARBA" id="ARBA00023002"/>
    </source>
</evidence>
<dbReference type="EMBL" id="BAABKX010000019">
    <property type="protein sequence ID" value="GAA5060910.1"/>
    <property type="molecule type" value="Genomic_DNA"/>
</dbReference>
<dbReference type="PRINTS" id="PR00081">
    <property type="entry name" value="GDHRDH"/>
</dbReference>
<dbReference type="AlphaFoldDB" id="A0AAV3UNS3"/>
<keyword evidence="2" id="KW-0560">Oxidoreductase</keyword>
<dbReference type="PANTHER" id="PTHR43639">
    <property type="entry name" value="OXIDOREDUCTASE, SHORT-CHAIN DEHYDROGENASE/REDUCTASE FAMILY (AFU_ORTHOLOGUE AFUA_5G02870)"/>
    <property type="match status" value="1"/>
</dbReference>
<evidence type="ECO:0000313" key="4">
    <source>
        <dbReference type="Proteomes" id="UP001501729"/>
    </source>
</evidence>
<dbReference type="Proteomes" id="UP001501729">
    <property type="component" value="Unassembled WGS sequence"/>
</dbReference>
<name>A0AAV3UNS3_9EURY</name>
<keyword evidence="4" id="KW-1185">Reference proteome</keyword>
<organism evidence="3 4">
    <name type="scientific">Haladaptatus pallidirubidus</name>
    <dbReference type="NCBI Taxonomy" id="1008152"/>
    <lineage>
        <taxon>Archaea</taxon>
        <taxon>Methanobacteriati</taxon>
        <taxon>Methanobacteriota</taxon>
        <taxon>Stenosarchaea group</taxon>
        <taxon>Halobacteria</taxon>
        <taxon>Halobacteriales</taxon>
        <taxon>Haladaptataceae</taxon>
        <taxon>Haladaptatus</taxon>
    </lineage>
</organism>
<reference evidence="3 4" key="1">
    <citation type="journal article" date="2019" name="Int. J. Syst. Evol. Microbiol.">
        <title>The Global Catalogue of Microorganisms (GCM) 10K type strain sequencing project: providing services to taxonomists for standard genome sequencing and annotation.</title>
        <authorList>
            <consortium name="The Broad Institute Genomics Platform"/>
            <consortium name="The Broad Institute Genome Sequencing Center for Infectious Disease"/>
            <person name="Wu L."/>
            <person name="Ma J."/>
        </authorList>
    </citation>
    <scope>NUCLEOTIDE SEQUENCE [LARGE SCALE GENOMIC DNA]</scope>
    <source>
        <strain evidence="3 4">JCM 17504</strain>
    </source>
</reference>
<dbReference type="PANTHER" id="PTHR43639:SF1">
    <property type="entry name" value="SHORT-CHAIN DEHYDROGENASE_REDUCTASE FAMILY PROTEIN"/>
    <property type="match status" value="1"/>
</dbReference>
<proteinExistence type="inferred from homology"/>
<dbReference type="Gene3D" id="3.40.50.720">
    <property type="entry name" value="NAD(P)-binding Rossmann-like Domain"/>
    <property type="match status" value="1"/>
</dbReference>
<evidence type="ECO:0000256" key="1">
    <source>
        <dbReference type="ARBA" id="ARBA00006484"/>
    </source>
</evidence>
<sequence>MEEGSIVNISSMSADQARENWAAYCAAKSGLNSLTRAATADLAPEIRVNAVAPGFVKTPARGRKTRKRLRVPSDDR</sequence>
<dbReference type="SUPFAM" id="SSF51735">
    <property type="entry name" value="NAD(P)-binding Rossmann-fold domains"/>
    <property type="match status" value="1"/>
</dbReference>
<evidence type="ECO:0008006" key="5">
    <source>
        <dbReference type="Google" id="ProtNLM"/>
    </source>
</evidence>
<dbReference type="RefSeq" id="WP_227777509.1">
    <property type="nucleotide sequence ID" value="NZ_BAABKX010000019.1"/>
</dbReference>
<evidence type="ECO:0000313" key="3">
    <source>
        <dbReference type="EMBL" id="GAA5060910.1"/>
    </source>
</evidence>
<gene>
    <name evidence="3" type="ORF">GCM10025751_46570</name>
</gene>
<comment type="similarity">
    <text evidence="1">Belongs to the short-chain dehydrogenases/reductases (SDR) family.</text>
</comment>
<accession>A0AAV3UNS3</accession>
<dbReference type="GO" id="GO:0016491">
    <property type="term" value="F:oxidoreductase activity"/>
    <property type="evidence" value="ECO:0007669"/>
    <property type="project" value="UniProtKB-KW"/>
</dbReference>
<dbReference type="Pfam" id="PF00106">
    <property type="entry name" value="adh_short"/>
    <property type="match status" value="1"/>
</dbReference>
<comment type="caution">
    <text evidence="3">The sequence shown here is derived from an EMBL/GenBank/DDBJ whole genome shotgun (WGS) entry which is preliminary data.</text>
</comment>
<protein>
    <recommendedName>
        <fullName evidence="5">Short chain dehydrogenase</fullName>
    </recommendedName>
</protein>